<dbReference type="InterPro" id="IPR012675">
    <property type="entry name" value="Beta-grasp_dom_sf"/>
</dbReference>
<proteinExistence type="predicted"/>
<dbReference type="PANTHER" id="PTHR38031:SF1">
    <property type="entry name" value="SULFUR CARRIER PROTEIN CYSO"/>
    <property type="match status" value="1"/>
</dbReference>
<keyword evidence="2" id="KW-1185">Reference proteome</keyword>
<dbReference type="InterPro" id="IPR052045">
    <property type="entry name" value="Sulfur_Carrier/Prot_Modifier"/>
</dbReference>
<name>A0A9X3NPM3_9ACTN</name>
<dbReference type="InterPro" id="IPR016155">
    <property type="entry name" value="Mopterin_synth/thiamin_S_b"/>
</dbReference>
<dbReference type="SUPFAM" id="SSF54285">
    <property type="entry name" value="MoaD/ThiS"/>
    <property type="match status" value="1"/>
</dbReference>
<dbReference type="PANTHER" id="PTHR38031">
    <property type="entry name" value="SULFUR CARRIER PROTEIN SLR0821-RELATED"/>
    <property type="match status" value="1"/>
</dbReference>
<evidence type="ECO:0000313" key="2">
    <source>
        <dbReference type="Proteomes" id="UP001140076"/>
    </source>
</evidence>
<dbReference type="AlphaFoldDB" id="A0A9X3NPM3"/>
<dbReference type="Pfam" id="PF02597">
    <property type="entry name" value="ThiS"/>
    <property type="match status" value="1"/>
</dbReference>
<dbReference type="Proteomes" id="UP001140076">
    <property type="component" value="Unassembled WGS sequence"/>
</dbReference>
<dbReference type="Gene3D" id="3.10.20.30">
    <property type="match status" value="1"/>
</dbReference>
<dbReference type="RefSeq" id="WP_270072900.1">
    <property type="nucleotide sequence ID" value="NZ_JAJAQC010000024.1"/>
</dbReference>
<accession>A0A9X3NPM3</accession>
<sequence length="108" mass="11368">MGVTVLLPQVLQAHAGGAARIDILLGAPLDQAAPPLDGAAPAVTVRSVLDELARRHPGLDRRVRDEQGRLRRYVNVFVDSDECRALDGLDTAVPDGAEVRILPSVAGG</sequence>
<reference evidence="1" key="1">
    <citation type="submission" date="2021-10" db="EMBL/GenBank/DDBJ databases">
        <title>Streptomonospora sp. nov., isolated from mangrove soil.</title>
        <authorList>
            <person name="Chen X."/>
            <person name="Ge X."/>
            <person name="Liu W."/>
        </authorList>
    </citation>
    <scope>NUCLEOTIDE SEQUENCE</scope>
    <source>
        <strain evidence="1">S1-112</strain>
    </source>
</reference>
<evidence type="ECO:0000313" key="1">
    <source>
        <dbReference type="EMBL" id="MDA0565629.1"/>
    </source>
</evidence>
<organism evidence="1 2">
    <name type="scientific">Streptomonospora mangrovi</name>
    <dbReference type="NCBI Taxonomy" id="2883123"/>
    <lineage>
        <taxon>Bacteria</taxon>
        <taxon>Bacillati</taxon>
        <taxon>Actinomycetota</taxon>
        <taxon>Actinomycetes</taxon>
        <taxon>Streptosporangiales</taxon>
        <taxon>Nocardiopsidaceae</taxon>
        <taxon>Streptomonospora</taxon>
    </lineage>
</organism>
<protein>
    <submittedName>
        <fullName evidence="1">MoaD/ThiS family protein</fullName>
    </submittedName>
</protein>
<gene>
    <name evidence="1" type="ORF">LG943_15080</name>
</gene>
<dbReference type="InterPro" id="IPR003749">
    <property type="entry name" value="ThiS/MoaD-like"/>
</dbReference>
<comment type="caution">
    <text evidence="1">The sequence shown here is derived from an EMBL/GenBank/DDBJ whole genome shotgun (WGS) entry which is preliminary data.</text>
</comment>
<dbReference type="EMBL" id="JAJAQC010000024">
    <property type="protein sequence ID" value="MDA0565629.1"/>
    <property type="molecule type" value="Genomic_DNA"/>
</dbReference>